<dbReference type="Pfam" id="PF21365">
    <property type="entry name" value="Glyco_hydro_31_3rd"/>
    <property type="match status" value="1"/>
</dbReference>
<protein>
    <submittedName>
        <fullName evidence="8">DUF5110 domain-containing protein</fullName>
    </submittedName>
</protein>
<reference evidence="8 9" key="1">
    <citation type="journal article" date="2021" name="Sci. Rep.">
        <title>The distribution of antibiotic resistance genes in chicken gut microbiota commensals.</title>
        <authorList>
            <person name="Juricova H."/>
            <person name="Matiasovicova J."/>
            <person name="Kubasova T."/>
            <person name="Cejkova D."/>
            <person name="Rychlik I."/>
        </authorList>
    </citation>
    <scope>NUCLEOTIDE SEQUENCE [LARGE SCALE GENOMIC DNA]</scope>
    <source>
        <strain evidence="8 9">An819</strain>
    </source>
</reference>
<keyword evidence="9" id="KW-1185">Reference proteome</keyword>
<dbReference type="Gene3D" id="2.60.40.1760">
    <property type="entry name" value="glycosyl hydrolase (family 31)"/>
    <property type="match status" value="1"/>
</dbReference>
<name>A0A938WN85_9BACT</name>
<evidence type="ECO:0000259" key="6">
    <source>
        <dbReference type="Pfam" id="PF17137"/>
    </source>
</evidence>
<dbReference type="Gene3D" id="3.20.20.80">
    <property type="entry name" value="Glycosidases"/>
    <property type="match status" value="1"/>
</dbReference>
<dbReference type="EMBL" id="JACJJL010000006">
    <property type="protein sequence ID" value="MBM6661158.1"/>
    <property type="molecule type" value="Genomic_DNA"/>
</dbReference>
<dbReference type="GO" id="GO:0030246">
    <property type="term" value="F:carbohydrate binding"/>
    <property type="evidence" value="ECO:0007669"/>
    <property type="project" value="InterPro"/>
</dbReference>
<evidence type="ECO:0000256" key="1">
    <source>
        <dbReference type="ARBA" id="ARBA00007806"/>
    </source>
</evidence>
<feature type="domain" description="Glycoside hydrolase family 31 N-terminal" evidence="5">
    <location>
        <begin position="41"/>
        <end position="200"/>
    </location>
</feature>
<keyword evidence="2" id="KW-0378">Hydrolase</keyword>
<dbReference type="InterPro" id="IPR051816">
    <property type="entry name" value="Glycosyl_Hydrolase_31"/>
</dbReference>
<dbReference type="InterPro" id="IPR000322">
    <property type="entry name" value="Glyco_hydro_31_TIM"/>
</dbReference>
<evidence type="ECO:0000313" key="8">
    <source>
        <dbReference type="EMBL" id="MBM6661158.1"/>
    </source>
</evidence>
<evidence type="ECO:0000259" key="4">
    <source>
        <dbReference type="Pfam" id="PF01055"/>
    </source>
</evidence>
<dbReference type="AlphaFoldDB" id="A0A938WN85"/>
<dbReference type="InterPro" id="IPR011013">
    <property type="entry name" value="Gal_mutarotase_sf_dom"/>
</dbReference>
<dbReference type="SUPFAM" id="SSF74650">
    <property type="entry name" value="Galactose mutarotase-like"/>
    <property type="match status" value="1"/>
</dbReference>
<evidence type="ECO:0000256" key="3">
    <source>
        <dbReference type="SAM" id="SignalP"/>
    </source>
</evidence>
<proteinExistence type="inferred from homology"/>
<dbReference type="Pfam" id="PF17137">
    <property type="entry name" value="DUF5110"/>
    <property type="match status" value="1"/>
</dbReference>
<evidence type="ECO:0000313" key="9">
    <source>
        <dbReference type="Proteomes" id="UP000764045"/>
    </source>
</evidence>
<dbReference type="SUPFAM" id="SSF51445">
    <property type="entry name" value="(Trans)glycosidases"/>
    <property type="match status" value="1"/>
</dbReference>
<dbReference type="GO" id="GO:0005975">
    <property type="term" value="P:carbohydrate metabolic process"/>
    <property type="evidence" value="ECO:0007669"/>
    <property type="project" value="InterPro"/>
</dbReference>
<comment type="caution">
    <text evidence="8">The sequence shown here is derived from an EMBL/GenBank/DDBJ whole genome shotgun (WGS) entry which is preliminary data.</text>
</comment>
<evidence type="ECO:0000259" key="5">
    <source>
        <dbReference type="Pfam" id="PF13802"/>
    </source>
</evidence>
<dbReference type="InterPro" id="IPR017853">
    <property type="entry name" value="GH"/>
</dbReference>
<dbReference type="Gene3D" id="2.60.40.1180">
    <property type="entry name" value="Golgi alpha-mannosidase II"/>
    <property type="match status" value="2"/>
</dbReference>
<comment type="similarity">
    <text evidence="1 2">Belongs to the glycosyl hydrolase 31 family.</text>
</comment>
<dbReference type="InterPro" id="IPR033403">
    <property type="entry name" value="DUF5110"/>
</dbReference>
<feature type="domain" description="Glycoside hydrolase family 31 TIM barrel" evidence="4">
    <location>
        <begin position="242"/>
        <end position="597"/>
    </location>
</feature>
<dbReference type="Proteomes" id="UP000764045">
    <property type="component" value="Unassembled WGS sequence"/>
</dbReference>
<feature type="domain" description="DUF5110" evidence="6">
    <location>
        <begin position="727"/>
        <end position="794"/>
    </location>
</feature>
<dbReference type="RefSeq" id="WP_205108602.1">
    <property type="nucleotide sequence ID" value="NZ_JACJJL010000006.1"/>
</dbReference>
<dbReference type="Pfam" id="PF01055">
    <property type="entry name" value="Glyco_hydro_31_2nd"/>
    <property type="match status" value="1"/>
</dbReference>
<feature type="signal peptide" evidence="3">
    <location>
        <begin position="1"/>
        <end position="22"/>
    </location>
</feature>
<gene>
    <name evidence="8" type="ORF">H6B30_05210</name>
</gene>
<accession>A0A938WN85</accession>
<keyword evidence="2" id="KW-0326">Glycosidase</keyword>
<dbReference type="InterPro" id="IPR025887">
    <property type="entry name" value="Glyco_hydro_31_N_dom"/>
</dbReference>
<organism evidence="8 9">
    <name type="scientific">Marseilla massiliensis</name>
    <dbReference type="NCBI Taxonomy" id="1841864"/>
    <lineage>
        <taxon>Bacteria</taxon>
        <taxon>Pseudomonadati</taxon>
        <taxon>Bacteroidota</taxon>
        <taxon>Bacteroidia</taxon>
        <taxon>Bacteroidales</taxon>
        <taxon>Prevotellaceae</taxon>
        <taxon>Marseilla</taxon>
    </lineage>
</organism>
<evidence type="ECO:0000256" key="2">
    <source>
        <dbReference type="RuleBase" id="RU361185"/>
    </source>
</evidence>
<dbReference type="CDD" id="cd14752">
    <property type="entry name" value="GH31_N"/>
    <property type="match status" value="1"/>
</dbReference>
<dbReference type="SUPFAM" id="SSF51011">
    <property type="entry name" value="Glycosyl hydrolase domain"/>
    <property type="match status" value="1"/>
</dbReference>
<sequence>MTFRKIFFVAAAAICCAASATAGQASRTEGGLAFQAQGLNVRVEFYSPDIVRVYKEPVSRPCKKVSIPIIMKPGRVELSFGGGGGVATVASERVAVSVDTETGGIVFADKQGNIMLRDKDYGTQFTPRDDAGRPSFEVRQAFLLDSAEVIYGLGQQQTGLVSQRNQRLLLRNQNMSICIPFVHSAKGYGLYWDNYSPTTFTDNPQEMSFDSEVGDCADYYFIYGGTADGVIAGVRALTGQAPMYPLWTLGFWQSRERYKSPDELCEVVDKYRELKVPLDGIIQDWQYWGCDSNWNSMRFENPRYINKMGDPYYMRFLPKGEKADATGAEPRIKTAKEMIDHVHKRNAHIMISVWASFGPWTDMYHRMDSIGALYDFETWPRHAGVKPYDPFNPVARDLYWAEMKRNMFDLGMDAWWLDSTEPDHFDIKDSDFDVKTYLGSFRSVHNAFPLVTNRGVYEHQRQATSDKRVFLLTRSSFLGQQHYASHSWSGDVTSTWDNMRRQVAAGLNYSLCGIPYWGTDLGGFFASRYNNDINNVAYHELHVRWYEWGVFQPIMRSHNSSPVAVEIYQFGKKGYWAYDAIEKYTRLRYRLLPYLYSTAWEVTSGSGSIIRPLVMDFAGDSRVLELGSEYMFGRSFLVRPVTDSLYTWQDARRNGHQKDMADVASVDVYLPAGADWLDFWTGSKHSGGQTVMREVPIDIMPVYVRAGSIVPFGPDVQYATEKRWDDLEVRVYPGADGRFTLYEDENDNYNYEDGAYTTIEFEWDEAGRTLTIGERKGKFKGMLKSRKFNIVLVGGSTPAGDVPAKGRTVRYDGRAQTVSL</sequence>
<dbReference type="Pfam" id="PF13802">
    <property type="entry name" value="Gal_mutarotas_2"/>
    <property type="match status" value="1"/>
</dbReference>
<dbReference type="CDD" id="cd06591">
    <property type="entry name" value="GH31_xylosidase_XylS"/>
    <property type="match status" value="1"/>
</dbReference>
<dbReference type="InterPro" id="IPR013780">
    <property type="entry name" value="Glyco_hydro_b"/>
</dbReference>
<dbReference type="PANTHER" id="PTHR43863">
    <property type="entry name" value="HYDROLASE, PUTATIVE (AFU_ORTHOLOGUE AFUA_1G03140)-RELATED"/>
    <property type="match status" value="1"/>
</dbReference>
<keyword evidence="3" id="KW-0732">Signal</keyword>
<dbReference type="InterPro" id="IPR048395">
    <property type="entry name" value="Glyco_hydro_31_C"/>
</dbReference>
<dbReference type="PANTHER" id="PTHR43863:SF2">
    <property type="entry name" value="MALTASE-GLUCOAMYLASE"/>
    <property type="match status" value="1"/>
</dbReference>
<dbReference type="GO" id="GO:0004553">
    <property type="term" value="F:hydrolase activity, hydrolyzing O-glycosyl compounds"/>
    <property type="evidence" value="ECO:0007669"/>
    <property type="project" value="InterPro"/>
</dbReference>
<feature type="chain" id="PRO_5037313689" evidence="3">
    <location>
        <begin position="23"/>
        <end position="820"/>
    </location>
</feature>
<feature type="domain" description="Glycosyl hydrolase family 31 C-terminal" evidence="7">
    <location>
        <begin position="608"/>
        <end position="710"/>
    </location>
</feature>
<evidence type="ECO:0000259" key="7">
    <source>
        <dbReference type="Pfam" id="PF21365"/>
    </source>
</evidence>